<organism evidence="2 3">
    <name type="scientific">Pomacea canaliculata</name>
    <name type="common">Golden apple snail</name>
    <dbReference type="NCBI Taxonomy" id="400727"/>
    <lineage>
        <taxon>Eukaryota</taxon>
        <taxon>Metazoa</taxon>
        <taxon>Spiralia</taxon>
        <taxon>Lophotrochozoa</taxon>
        <taxon>Mollusca</taxon>
        <taxon>Gastropoda</taxon>
        <taxon>Caenogastropoda</taxon>
        <taxon>Architaenioglossa</taxon>
        <taxon>Ampullarioidea</taxon>
        <taxon>Ampullariidae</taxon>
        <taxon>Pomacea</taxon>
    </lineage>
</organism>
<feature type="coiled-coil region" evidence="1">
    <location>
        <begin position="648"/>
        <end position="675"/>
    </location>
</feature>
<protein>
    <submittedName>
        <fullName evidence="2">Uncharacterized protein</fullName>
    </submittedName>
</protein>
<dbReference type="Proteomes" id="UP000245119">
    <property type="component" value="Linkage Group LG10"/>
</dbReference>
<dbReference type="EMBL" id="PZQS01000010">
    <property type="protein sequence ID" value="PVD22888.1"/>
    <property type="molecule type" value="Genomic_DNA"/>
</dbReference>
<comment type="caution">
    <text evidence="2">The sequence shown here is derived from an EMBL/GenBank/DDBJ whole genome shotgun (WGS) entry which is preliminary data.</text>
</comment>
<sequence>MTSSPMTLTGKLATPFKPAKNVEMTLTHQGELDDFTTSAVFNSPVTDAIRGEVALKYTSPFDVNAAASLTSKISGMEDMRVEVKNTESGQKTGHVMVRWAPEQQVVVDGMFSSKDYWYNKEVSAEVAIVTPFEKLRSGKVRVEHSQTDKKYVPKVEVSLNGNTLLDADAELLLADNPSSAITVRKPQPMQVTAAMTSDNEKRIGDVFVNWNRNDVNQNIRFKTSAKNVKTGYGRDVEYTFKVIHPLRTLGASMSAVAEDRKVSSQGYLSWDEAANQKVFYDSRFQTIARTSVYDANMKVGVPTRTLEATGQYTDNHGTSTLDTTFAWDADRDTTKQIGFTAKVTSGSKTKADLLFRLPAIGKEVRIDSEVAVNQGRTVWDGKTAVSYSTDSRKTLTLSSSLKDVSDSYSSGSNYSLALAIMHPYTDVDLSLTSHLGSTDDRYSASVDTWYLTSRRERKNMALRGEIDRLRRLINLQLVSPLKKVFVQGEVTSVDPYIIRLANRYDDNDVIQSDITVDAGKRSIVFQTSYDIDNPDNKLVLKAGYVNDSAISAELYRQAVLSKNLRQPFRHAPQHLHTAPHSLCLETTNTCRFPGTFFDLPDYSRTKAGRYTSAIKTALREAYDGVGEEIGAKYSAITNEMTSEFQPLLDLLEGELVRLAQQLEKLRVDMKRKYDRNDFYLKNMGDQVKKTYSWTRDFLGDLSAQYETGYISLVKSLRDQLQAVRSFPIRQKYQEALQSLVTSIEGQLDVNFKTFSEGVGLIDDYLQQLKDGAQSTWDSVKVHPRVQMVNSRVRQLGDDYMQVLGNLGNRLPSINIPEEYTAVIYDVRDKVNGSMQGLFQRPEFQTAKTVANEVYQQGVWAYGYWQVEENIKQSVRNIAKLLYQLAEEELEELKPAPEGCSKTVTLSNQLFQGSDPSLPDVLPPKMLSSPSLFPKPQSPNIPHLLSQATPLHVPFSHDVTTTMQRPRPF</sequence>
<reference evidence="2 3" key="1">
    <citation type="submission" date="2018-04" db="EMBL/GenBank/DDBJ databases">
        <title>The genome of golden apple snail Pomacea canaliculata provides insight into stress tolerance and invasive adaptation.</title>
        <authorList>
            <person name="Liu C."/>
            <person name="Liu B."/>
            <person name="Ren Y."/>
            <person name="Zhang Y."/>
            <person name="Wang H."/>
            <person name="Li S."/>
            <person name="Jiang F."/>
            <person name="Yin L."/>
            <person name="Zhang G."/>
            <person name="Qian W."/>
            <person name="Fan W."/>
        </authorList>
    </citation>
    <scope>NUCLEOTIDE SEQUENCE [LARGE SCALE GENOMIC DNA]</scope>
    <source>
        <strain evidence="2">SZHN2017</strain>
        <tissue evidence="2">Muscle</tissue>
    </source>
</reference>
<proteinExistence type="predicted"/>
<dbReference type="OrthoDB" id="6484170at2759"/>
<name>A0A2T7NNZ5_POMCA</name>
<dbReference type="STRING" id="400727.A0A2T7NNZ5"/>
<keyword evidence="1" id="KW-0175">Coiled coil</keyword>
<evidence type="ECO:0000313" key="2">
    <source>
        <dbReference type="EMBL" id="PVD22888.1"/>
    </source>
</evidence>
<gene>
    <name evidence="2" type="ORF">C0Q70_16147</name>
</gene>
<evidence type="ECO:0000313" key="3">
    <source>
        <dbReference type="Proteomes" id="UP000245119"/>
    </source>
</evidence>
<dbReference type="AlphaFoldDB" id="A0A2T7NNZ5"/>
<evidence type="ECO:0000256" key="1">
    <source>
        <dbReference type="SAM" id="Coils"/>
    </source>
</evidence>
<accession>A0A2T7NNZ5</accession>
<keyword evidence="3" id="KW-1185">Reference proteome</keyword>